<protein>
    <submittedName>
        <fullName evidence="1">Uncharacterized protein</fullName>
    </submittedName>
</protein>
<proteinExistence type="predicted"/>
<reference evidence="1 2" key="1">
    <citation type="journal article" date="2021" name="Commun. Biol.">
        <title>Genomic insights into the host specific adaptation of the Pneumocystis genus.</title>
        <authorList>
            <person name="Cisse O.H."/>
            <person name="Ma L."/>
            <person name="Dekker J.P."/>
            <person name="Khil P.P."/>
            <person name="Youn J.-H."/>
            <person name="Brenchley J.M."/>
            <person name="Blair R."/>
            <person name="Pahar B."/>
            <person name="Chabe M."/>
            <person name="Van Rompay K.K.A."/>
            <person name="Keesler R."/>
            <person name="Sukura A."/>
            <person name="Hirsch V."/>
            <person name="Kutty G."/>
            <person name="Liu Y."/>
            <person name="Peng L."/>
            <person name="Chen J."/>
            <person name="Song J."/>
            <person name="Weissenbacher-Lang C."/>
            <person name="Xu J."/>
            <person name="Upham N.S."/>
            <person name="Stajich J.E."/>
            <person name="Cuomo C.A."/>
            <person name="Cushion M.T."/>
            <person name="Kovacs J.A."/>
        </authorList>
    </citation>
    <scope>NUCLEOTIDE SEQUENCE [LARGE SCALE GENOMIC DNA]</scope>
    <source>
        <strain evidence="1 2">RABM</strain>
    </source>
</reference>
<sequence length="986" mass="114505">MISFEDSIENQKENIEPLRQGRSVKSLAKAFSKDPCSLRMKNEEERRLFESEIDGSDDLDDPLDVWVKYIKWTNETYPHGQSAESGLVPLLERCIRRFVSDSHYKDDPRYLKVWIQYMKYIDDPRELFCFLAYNGIGQSLSTFYEEYANFLEANGRKSQANEIYQLGIERKARPFDRLQRRYNEFIKRSIESPSMNGSCSPALAPIRSVLSTKFLSTLDSSNIIQSNDEKFLETSRINVYVDSENDERFTKGFKISKWDNIGTIQERRKENYQEAKPWVGEKLPMKKQAFQSVATEKFPVFRDEENKMFKELLTQLKDPPVPKKEEKIMVDLEAIYCKNGEEYSLDELKAKAMNLLGKDWEDDNEGRTVPLYSKNKTPLLEDSFQISSNLKRGQESPTINTKEALADIFDIFNQPLKCDQLDNSSDENGNDVYEDNLVQEQPENTTWSQESPSSDKVYAGTFEENENFNCENLHENENVKIFTQNNEKKRKSLSYDNSITSSHGSISLVSPDKCHSSINLMTPIIEDNEQLLLLNHLASQKKEESLHTKANEQMSSPFQEHVSCDSSHLDFQKNKLSKHSAPFKYESPRKPYVIKEHVCNPFEDNIQKTILSNLNPSINFYDGFYDFSDRMYGKLDLERFNKLLLKKSLLNRELSIKLAENIIYFIKKKLGEGAFAPVYLAETPSKNSNSTSQLRAIKIERSTIPWEFYIIRQIKHRLGLHRALASIINIYEMYVYRDVGFLIMKYRDQGTILDLVNIFKAETGNGIDEVLVIFFTIELLRTLEQLHNKSILHGDLKPDNCLLRFDPVETEWLSKYQRDGSGGWASKGIVIIDFGRGIDLKMFSPQIQFIIDSETDEQDCAEMREARPWTYQIDYHGLATIIHTLLFGKHIEIVPEKSLGIGAARKRYRLVNGFKRYWQQDLWKRLFDLLLNPVINAGEEGLPITKNLKQIREEMEVWLIENCEKGIGLKGMIWKIETLLKEQKGC</sequence>
<keyword evidence="2" id="KW-1185">Reference proteome</keyword>
<evidence type="ECO:0000313" key="1">
    <source>
        <dbReference type="EMBL" id="KAG4305737.1"/>
    </source>
</evidence>
<dbReference type="Proteomes" id="UP000768646">
    <property type="component" value="Unassembled WGS sequence"/>
</dbReference>
<evidence type="ECO:0000313" key="2">
    <source>
        <dbReference type="Proteomes" id="UP000768646"/>
    </source>
</evidence>
<accession>A0ACB7CF74</accession>
<comment type="caution">
    <text evidence="1">The sequence shown here is derived from an EMBL/GenBank/DDBJ whole genome shotgun (WGS) entry which is preliminary data.</text>
</comment>
<name>A0ACB7CF74_9ASCO</name>
<gene>
    <name evidence="1" type="ORF">PORY_000647</name>
</gene>
<organism evidence="1 2">
    <name type="scientific">Pneumocystis oryctolagi</name>
    <dbReference type="NCBI Taxonomy" id="42067"/>
    <lineage>
        <taxon>Eukaryota</taxon>
        <taxon>Fungi</taxon>
        <taxon>Dikarya</taxon>
        <taxon>Ascomycota</taxon>
        <taxon>Taphrinomycotina</taxon>
        <taxon>Pneumocystomycetes</taxon>
        <taxon>Pneumocystaceae</taxon>
        <taxon>Pneumocystis</taxon>
    </lineage>
</organism>
<dbReference type="EMBL" id="JABTEG010000002">
    <property type="protein sequence ID" value="KAG4305737.1"/>
    <property type="molecule type" value="Genomic_DNA"/>
</dbReference>